<evidence type="ECO:0000256" key="8">
    <source>
        <dbReference type="ARBA" id="ARBA00023136"/>
    </source>
</evidence>
<evidence type="ECO:0000256" key="1">
    <source>
        <dbReference type="ARBA" id="ARBA00004141"/>
    </source>
</evidence>
<dbReference type="EMBL" id="CAJPVJ010011298">
    <property type="protein sequence ID" value="CAG2173717.1"/>
    <property type="molecule type" value="Genomic_DNA"/>
</dbReference>
<proteinExistence type="inferred from homology"/>
<sequence length="238" mass="28082">MNLLREYERNFDYIKASKWMADNWHISIYLSIAYSQMQNRRAFEINKLLFVWNLLLSIFSTMGSIRAIEEVGYVMRNHGIIASVCYQNNYTAGVGLWAILFALSKVPELFDTIFLVLRKKPVIFLHWYHHMTVLMLCWYAYTQNSSTKKWFGLVNYSIHSFMYAYYAVQSIGLRVPSTLSKAITMAQIFQMVFGYFDNDCGVSYQFIGASLALYATLFYLFYLFYTNRYNKRKINKQG</sequence>
<evidence type="ECO:0000313" key="12">
    <source>
        <dbReference type="Proteomes" id="UP000728032"/>
    </source>
</evidence>
<keyword evidence="7 10" id="KW-0443">Lipid metabolism</keyword>
<evidence type="ECO:0000256" key="7">
    <source>
        <dbReference type="ARBA" id="ARBA00023098"/>
    </source>
</evidence>
<evidence type="ECO:0000256" key="4">
    <source>
        <dbReference type="ARBA" id="ARBA00022692"/>
    </source>
</evidence>
<feature type="transmembrane region" description="Helical" evidence="10">
    <location>
        <begin position="123"/>
        <end position="141"/>
    </location>
</feature>
<dbReference type="OrthoDB" id="10259681at2759"/>
<reference evidence="11" key="1">
    <citation type="submission" date="2020-11" db="EMBL/GenBank/DDBJ databases">
        <authorList>
            <person name="Tran Van P."/>
        </authorList>
    </citation>
    <scope>NUCLEOTIDE SEQUENCE</scope>
</reference>
<dbReference type="InterPro" id="IPR002076">
    <property type="entry name" value="ELO_fam"/>
</dbReference>
<keyword evidence="12" id="KW-1185">Reference proteome</keyword>
<dbReference type="EMBL" id="OC926123">
    <property type="protein sequence ID" value="CAD7656530.1"/>
    <property type="molecule type" value="Genomic_DNA"/>
</dbReference>
<feature type="transmembrane region" description="Helical" evidence="10">
    <location>
        <begin position="48"/>
        <end position="68"/>
    </location>
</feature>
<dbReference type="GO" id="GO:0019367">
    <property type="term" value="P:fatty acid elongation, saturated fatty acid"/>
    <property type="evidence" value="ECO:0007669"/>
    <property type="project" value="TreeGrafter"/>
</dbReference>
<name>A0A7R9QTS5_9ACAR</name>
<dbReference type="InterPro" id="IPR030457">
    <property type="entry name" value="ELO_CS"/>
</dbReference>
<dbReference type="GO" id="GO:0030148">
    <property type="term" value="P:sphingolipid biosynthetic process"/>
    <property type="evidence" value="ECO:0007669"/>
    <property type="project" value="TreeGrafter"/>
</dbReference>
<protein>
    <recommendedName>
        <fullName evidence="10">Elongation of very long chain fatty acids protein</fullName>
        <ecNumber evidence="10">2.3.1.199</ecNumber>
    </recommendedName>
    <alternativeName>
        <fullName evidence="10">Very-long-chain 3-oxoacyl-CoA synthase</fullName>
    </alternativeName>
</protein>
<keyword evidence="9 10" id="KW-0275">Fatty acid biosynthesis</keyword>
<organism evidence="11">
    <name type="scientific">Oppiella nova</name>
    <dbReference type="NCBI Taxonomy" id="334625"/>
    <lineage>
        <taxon>Eukaryota</taxon>
        <taxon>Metazoa</taxon>
        <taxon>Ecdysozoa</taxon>
        <taxon>Arthropoda</taxon>
        <taxon>Chelicerata</taxon>
        <taxon>Arachnida</taxon>
        <taxon>Acari</taxon>
        <taxon>Acariformes</taxon>
        <taxon>Sarcoptiformes</taxon>
        <taxon>Oribatida</taxon>
        <taxon>Brachypylina</taxon>
        <taxon>Oppioidea</taxon>
        <taxon>Oppiidae</taxon>
        <taxon>Oppiella</taxon>
    </lineage>
</organism>
<dbReference type="PROSITE" id="PS01188">
    <property type="entry name" value="ELO"/>
    <property type="match status" value="1"/>
</dbReference>
<feature type="transmembrane region" description="Helical" evidence="10">
    <location>
        <begin position="80"/>
        <end position="103"/>
    </location>
</feature>
<dbReference type="GO" id="GO:0034625">
    <property type="term" value="P:fatty acid elongation, monounsaturated fatty acid"/>
    <property type="evidence" value="ECO:0007669"/>
    <property type="project" value="TreeGrafter"/>
</dbReference>
<keyword evidence="4 10" id="KW-0812">Transmembrane</keyword>
<dbReference type="GO" id="GO:0009922">
    <property type="term" value="F:fatty acid elongase activity"/>
    <property type="evidence" value="ECO:0007669"/>
    <property type="project" value="UniProtKB-EC"/>
</dbReference>
<dbReference type="GO" id="GO:0042761">
    <property type="term" value="P:very long-chain fatty acid biosynthetic process"/>
    <property type="evidence" value="ECO:0007669"/>
    <property type="project" value="TreeGrafter"/>
</dbReference>
<keyword evidence="2 10" id="KW-0444">Lipid biosynthesis</keyword>
<keyword evidence="8 10" id="KW-0472">Membrane</keyword>
<evidence type="ECO:0000256" key="3">
    <source>
        <dbReference type="ARBA" id="ARBA00022679"/>
    </source>
</evidence>
<keyword evidence="5 10" id="KW-0276">Fatty acid metabolism</keyword>
<evidence type="ECO:0000256" key="10">
    <source>
        <dbReference type="RuleBase" id="RU361115"/>
    </source>
</evidence>
<dbReference type="GO" id="GO:0005789">
    <property type="term" value="C:endoplasmic reticulum membrane"/>
    <property type="evidence" value="ECO:0007669"/>
    <property type="project" value="TreeGrafter"/>
</dbReference>
<keyword evidence="6 10" id="KW-1133">Transmembrane helix</keyword>
<dbReference type="Proteomes" id="UP000728032">
    <property type="component" value="Unassembled WGS sequence"/>
</dbReference>
<evidence type="ECO:0000256" key="9">
    <source>
        <dbReference type="ARBA" id="ARBA00023160"/>
    </source>
</evidence>
<evidence type="ECO:0000256" key="6">
    <source>
        <dbReference type="ARBA" id="ARBA00022989"/>
    </source>
</evidence>
<gene>
    <name evidence="11" type="ORF">ONB1V03_LOCUS13166</name>
</gene>
<comment type="similarity">
    <text evidence="10">Belongs to the ELO family.</text>
</comment>
<dbReference type="PANTHER" id="PTHR11157:SF17">
    <property type="entry name" value="ELONGATION OF VERY LONG CHAIN FATTY ACIDS PROTEIN 6"/>
    <property type="match status" value="1"/>
</dbReference>
<dbReference type="AlphaFoldDB" id="A0A7R9QTS5"/>
<evidence type="ECO:0000256" key="5">
    <source>
        <dbReference type="ARBA" id="ARBA00022832"/>
    </source>
</evidence>
<keyword evidence="3 10" id="KW-0808">Transferase</keyword>
<comment type="subcellular location">
    <subcellularLocation>
        <location evidence="1">Membrane</location>
        <topology evidence="1">Multi-pass membrane protein</topology>
    </subcellularLocation>
</comment>
<comment type="catalytic activity">
    <reaction evidence="10">
        <text>a very-long-chain acyl-CoA + malonyl-CoA + H(+) = a very-long-chain 3-oxoacyl-CoA + CO2 + CoA</text>
        <dbReference type="Rhea" id="RHEA:32727"/>
        <dbReference type="ChEBI" id="CHEBI:15378"/>
        <dbReference type="ChEBI" id="CHEBI:16526"/>
        <dbReference type="ChEBI" id="CHEBI:57287"/>
        <dbReference type="ChEBI" id="CHEBI:57384"/>
        <dbReference type="ChEBI" id="CHEBI:90725"/>
        <dbReference type="ChEBI" id="CHEBI:90736"/>
        <dbReference type="EC" id="2.3.1.199"/>
    </reaction>
</comment>
<dbReference type="GO" id="GO:0034626">
    <property type="term" value="P:fatty acid elongation, polyunsaturated fatty acid"/>
    <property type="evidence" value="ECO:0007669"/>
    <property type="project" value="TreeGrafter"/>
</dbReference>
<dbReference type="Pfam" id="PF01151">
    <property type="entry name" value="ELO"/>
    <property type="match status" value="1"/>
</dbReference>
<feature type="transmembrane region" description="Helical" evidence="10">
    <location>
        <begin position="202"/>
        <end position="225"/>
    </location>
</feature>
<comment type="caution">
    <text evidence="10">Lacks conserved residue(s) required for the propagation of feature annotation.</text>
</comment>
<dbReference type="PANTHER" id="PTHR11157">
    <property type="entry name" value="FATTY ACID ACYL TRANSFERASE-RELATED"/>
    <property type="match status" value="1"/>
</dbReference>
<evidence type="ECO:0000313" key="11">
    <source>
        <dbReference type="EMBL" id="CAD7656530.1"/>
    </source>
</evidence>
<accession>A0A7R9QTS5</accession>
<dbReference type="EC" id="2.3.1.199" evidence="10"/>
<evidence type="ECO:0000256" key="2">
    <source>
        <dbReference type="ARBA" id="ARBA00022516"/>
    </source>
</evidence>